<keyword evidence="4" id="KW-0804">Transcription</keyword>
<keyword evidence="9" id="KW-1185">Reference proteome</keyword>
<feature type="modified residue" description="4-aspartylphosphate" evidence="5">
    <location>
        <position position="38"/>
    </location>
</feature>
<dbReference type="Gene3D" id="3.40.50.2300">
    <property type="match status" value="1"/>
</dbReference>
<protein>
    <submittedName>
        <fullName evidence="8">Response regulator transcription factor</fullName>
    </submittedName>
</protein>
<evidence type="ECO:0000313" key="9">
    <source>
        <dbReference type="Proteomes" id="UP000321805"/>
    </source>
</evidence>
<dbReference type="CDD" id="cd17535">
    <property type="entry name" value="REC_NarL-like"/>
    <property type="match status" value="1"/>
</dbReference>
<dbReference type="PROSITE" id="PS50110">
    <property type="entry name" value="RESPONSE_REGULATORY"/>
    <property type="match status" value="1"/>
</dbReference>
<organism evidence="8 9">
    <name type="scientific">Baekduia soli</name>
    <dbReference type="NCBI Taxonomy" id="496014"/>
    <lineage>
        <taxon>Bacteria</taxon>
        <taxon>Bacillati</taxon>
        <taxon>Actinomycetota</taxon>
        <taxon>Thermoleophilia</taxon>
        <taxon>Solirubrobacterales</taxon>
        <taxon>Baekduiaceae</taxon>
        <taxon>Baekduia</taxon>
    </lineage>
</organism>
<reference evidence="8 9" key="1">
    <citation type="journal article" date="2018" name="J. Microbiol.">
        <title>Baekduia soli gen. nov., sp. nov., a novel bacterium isolated from the soil of Baekdu Mountain and proposal of a novel family name, Baekduiaceae fam. nov.</title>
        <authorList>
            <person name="An D.S."/>
            <person name="Siddiqi M.Z."/>
            <person name="Kim K.H."/>
            <person name="Yu H.S."/>
            <person name="Im W.T."/>
        </authorList>
    </citation>
    <scope>NUCLEOTIDE SEQUENCE [LARGE SCALE GENOMIC DNA]</scope>
    <source>
        <strain evidence="8 9">BR7-21</strain>
    </source>
</reference>
<dbReference type="AlphaFoldDB" id="A0A5B8UD53"/>
<evidence type="ECO:0000256" key="5">
    <source>
        <dbReference type="PROSITE-ProRule" id="PRU00169"/>
    </source>
</evidence>
<dbReference type="PROSITE" id="PS00622">
    <property type="entry name" value="HTH_LUXR_1"/>
    <property type="match status" value="1"/>
</dbReference>
<dbReference type="SMART" id="SM00421">
    <property type="entry name" value="HTH_LUXR"/>
    <property type="match status" value="1"/>
</dbReference>
<keyword evidence="3" id="KW-0238">DNA-binding</keyword>
<dbReference type="OrthoDB" id="9808843at2"/>
<keyword evidence="1 5" id="KW-0597">Phosphoprotein</keyword>
<dbReference type="InterPro" id="IPR036388">
    <property type="entry name" value="WH-like_DNA-bd_sf"/>
</dbReference>
<evidence type="ECO:0000256" key="3">
    <source>
        <dbReference type="ARBA" id="ARBA00023125"/>
    </source>
</evidence>
<proteinExistence type="predicted"/>
<evidence type="ECO:0000259" key="7">
    <source>
        <dbReference type="PROSITE" id="PS50110"/>
    </source>
</evidence>
<dbReference type="PRINTS" id="PR00038">
    <property type="entry name" value="HTHLUXR"/>
</dbReference>
<dbReference type="CDD" id="cd06170">
    <property type="entry name" value="LuxR_C_like"/>
    <property type="match status" value="1"/>
</dbReference>
<accession>A0A5B8UD53</accession>
<dbReference type="Gene3D" id="1.10.10.10">
    <property type="entry name" value="Winged helix-like DNA-binding domain superfamily/Winged helix DNA-binding domain"/>
    <property type="match status" value="1"/>
</dbReference>
<dbReference type="EMBL" id="CP042430">
    <property type="protein sequence ID" value="QEC50894.1"/>
    <property type="molecule type" value="Genomic_DNA"/>
</dbReference>
<dbReference type="InterPro" id="IPR039420">
    <property type="entry name" value="WalR-like"/>
</dbReference>
<dbReference type="GO" id="GO:0006355">
    <property type="term" value="P:regulation of DNA-templated transcription"/>
    <property type="evidence" value="ECO:0007669"/>
    <property type="project" value="InterPro"/>
</dbReference>
<dbReference type="PANTHER" id="PTHR43214">
    <property type="entry name" value="TWO-COMPONENT RESPONSE REGULATOR"/>
    <property type="match status" value="1"/>
</dbReference>
<feature type="domain" description="HTH luxR-type" evidence="6">
    <location>
        <begin position="115"/>
        <end position="180"/>
    </location>
</feature>
<dbReference type="InterPro" id="IPR000792">
    <property type="entry name" value="Tscrpt_reg_LuxR_C"/>
</dbReference>
<dbReference type="SMART" id="SM00448">
    <property type="entry name" value="REC"/>
    <property type="match status" value="1"/>
</dbReference>
<dbReference type="GO" id="GO:0003677">
    <property type="term" value="F:DNA binding"/>
    <property type="evidence" value="ECO:0007669"/>
    <property type="project" value="UniProtKB-KW"/>
</dbReference>
<keyword evidence="2" id="KW-0805">Transcription regulation</keyword>
<dbReference type="SUPFAM" id="SSF52172">
    <property type="entry name" value="CheY-like"/>
    <property type="match status" value="1"/>
</dbReference>
<dbReference type="Pfam" id="PF00196">
    <property type="entry name" value="GerE"/>
    <property type="match status" value="1"/>
</dbReference>
<dbReference type="PROSITE" id="PS50043">
    <property type="entry name" value="HTH_LUXR_2"/>
    <property type="match status" value="1"/>
</dbReference>
<dbReference type="RefSeq" id="WP_146923999.1">
    <property type="nucleotide sequence ID" value="NZ_CP042430.1"/>
</dbReference>
<evidence type="ECO:0000256" key="4">
    <source>
        <dbReference type="ARBA" id="ARBA00023163"/>
    </source>
</evidence>
<dbReference type="PANTHER" id="PTHR43214:SF24">
    <property type="entry name" value="TRANSCRIPTIONAL REGULATORY PROTEIN NARL-RELATED"/>
    <property type="match status" value="1"/>
</dbReference>
<dbReference type="Pfam" id="PF00072">
    <property type="entry name" value="Response_reg"/>
    <property type="match status" value="1"/>
</dbReference>
<name>A0A5B8UD53_9ACTN</name>
<dbReference type="InterPro" id="IPR058245">
    <property type="entry name" value="NreC/VraR/RcsB-like_REC"/>
</dbReference>
<dbReference type="KEGG" id="bsol:FSW04_24645"/>
<dbReference type="Proteomes" id="UP000321805">
    <property type="component" value="Chromosome"/>
</dbReference>
<feature type="domain" description="Response regulatory" evidence="7">
    <location>
        <begin position="1"/>
        <end position="103"/>
    </location>
</feature>
<evidence type="ECO:0000313" key="8">
    <source>
        <dbReference type="EMBL" id="QEC50894.1"/>
    </source>
</evidence>
<dbReference type="InterPro" id="IPR011006">
    <property type="entry name" value="CheY-like_superfamily"/>
</dbReference>
<dbReference type="SUPFAM" id="SSF46894">
    <property type="entry name" value="C-terminal effector domain of the bipartite response regulators"/>
    <property type="match status" value="1"/>
</dbReference>
<evidence type="ECO:0000256" key="2">
    <source>
        <dbReference type="ARBA" id="ARBA00023015"/>
    </source>
</evidence>
<gene>
    <name evidence="8" type="ORF">FSW04_24645</name>
</gene>
<sequence length="183" mass="19310">MVFALRRRPDFDVVGTAEDGRKALDDIRALAPDVALLDVQMPGLDGHAVLRAIERDALPTRVVLLSATVLPPESRAALAAGAMAYLSKEAGRDEICDAVAAAARGARLQDDVAEPAPVRPLLSPRELEVLRLTAGGGSAPAIGRALHLSPETIKTHLKNVYEKLGVSDRAAAVAEGMRRGLVE</sequence>
<dbReference type="GO" id="GO:0000160">
    <property type="term" value="P:phosphorelay signal transduction system"/>
    <property type="evidence" value="ECO:0007669"/>
    <property type="project" value="InterPro"/>
</dbReference>
<evidence type="ECO:0000256" key="1">
    <source>
        <dbReference type="ARBA" id="ARBA00022553"/>
    </source>
</evidence>
<evidence type="ECO:0000259" key="6">
    <source>
        <dbReference type="PROSITE" id="PS50043"/>
    </source>
</evidence>
<dbReference type="InterPro" id="IPR016032">
    <property type="entry name" value="Sig_transdc_resp-reg_C-effctor"/>
</dbReference>
<dbReference type="InterPro" id="IPR001789">
    <property type="entry name" value="Sig_transdc_resp-reg_receiver"/>
</dbReference>